<sequence>MQKFKDALREEQKRLEEIIAKAKKENEHMPEGNLRISKHKNRCRYYHCVHDRNGIYIPKRNMILREQLAQKAYNSSIINIAEEQLAKINKMLEIDADEEMKKMYDSLHPDRKKLINPIEDTWENNLQKWFATPYQGKEFQEGAPMILTENGERVRSKSEKILADYFYRQNILYKYEKPLYLKGYGTVYPDFTFLSSKTGKEIYWEHEGMMDKQEYARNAVRKIELYQKNGIYPGERLILTFETEQSMLNQNILEKLVEKYL</sequence>
<feature type="coiled-coil region" evidence="1">
    <location>
        <begin position="1"/>
        <end position="28"/>
    </location>
</feature>
<dbReference type="Gene3D" id="3.40.91.30">
    <property type="match status" value="1"/>
</dbReference>
<proteinExistence type="predicted"/>
<accession>A0A173ZDS1</accession>
<dbReference type="Proteomes" id="UP000095409">
    <property type="component" value="Unassembled WGS sequence"/>
</dbReference>
<dbReference type="EMBL" id="CYZD01000003">
    <property type="protein sequence ID" value="CUN73839.1"/>
    <property type="molecule type" value="Genomic_DNA"/>
</dbReference>
<protein>
    <submittedName>
        <fullName evidence="2">Uncharacterized protein</fullName>
    </submittedName>
</protein>
<name>A0A173ZDS1_9FIRM</name>
<dbReference type="RefSeq" id="WP_055065735.1">
    <property type="nucleotide sequence ID" value="NZ_CYZD01000003.1"/>
</dbReference>
<gene>
    <name evidence="2" type="ORF">ERS852394_00798</name>
</gene>
<evidence type="ECO:0000313" key="2">
    <source>
        <dbReference type="EMBL" id="CUN73839.1"/>
    </source>
</evidence>
<dbReference type="AlphaFoldDB" id="A0A173ZDS1"/>
<organism evidence="2 3">
    <name type="scientific">Blautia obeum</name>
    <dbReference type="NCBI Taxonomy" id="40520"/>
    <lineage>
        <taxon>Bacteria</taxon>
        <taxon>Bacillati</taxon>
        <taxon>Bacillota</taxon>
        <taxon>Clostridia</taxon>
        <taxon>Lachnospirales</taxon>
        <taxon>Lachnospiraceae</taxon>
        <taxon>Blautia</taxon>
    </lineage>
</organism>
<keyword evidence="1" id="KW-0175">Coiled coil</keyword>
<evidence type="ECO:0000313" key="3">
    <source>
        <dbReference type="Proteomes" id="UP000095409"/>
    </source>
</evidence>
<evidence type="ECO:0000256" key="1">
    <source>
        <dbReference type="SAM" id="Coils"/>
    </source>
</evidence>
<reference evidence="2 3" key="1">
    <citation type="submission" date="2015-09" db="EMBL/GenBank/DDBJ databases">
        <authorList>
            <consortium name="Pathogen Informatics"/>
        </authorList>
    </citation>
    <scope>NUCLEOTIDE SEQUENCE [LARGE SCALE GENOMIC DNA]</scope>
    <source>
        <strain evidence="2 3">2789STDY5608837</strain>
    </source>
</reference>